<dbReference type="Proteomes" id="UP000250140">
    <property type="component" value="Unassembled WGS sequence"/>
</dbReference>
<feature type="compositionally biased region" description="Low complexity" evidence="1">
    <location>
        <begin position="198"/>
        <end position="210"/>
    </location>
</feature>
<evidence type="ECO:0000313" key="2">
    <source>
        <dbReference type="EMBL" id="OCL01413.1"/>
    </source>
</evidence>
<keyword evidence="3" id="KW-1185">Reference proteome</keyword>
<proteinExistence type="predicted"/>
<feature type="compositionally biased region" description="Polar residues" evidence="1">
    <location>
        <begin position="288"/>
        <end position="303"/>
    </location>
</feature>
<dbReference type="EMBL" id="KV751136">
    <property type="protein sequence ID" value="OCL01413.1"/>
    <property type="molecule type" value="Genomic_DNA"/>
</dbReference>
<name>A0A8E2JLD7_9PEZI</name>
<gene>
    <name evidence="2" type="ORF">AOQ84DRAFT_370148</name>
</gene>
<evidence type="ECO:0000256" key="1">
    <source>
        <dbReference type="SAM" id="MobiDB-lite"/>
    </source>
</evidence>
<accession>A0A8E2JLD7</accession>
<evidence type="ECO:0000313" key="3">
    <source>
        <dbReference type="Proteomes" id="UP000250140"/>
    </source>
</evidence>
<sequence length="406" mass="44727">MYAHVSCKHISHFNDCFPNSFLLSQTIPPHPSSPQPPNHSIAFLDILTTMSATVSISSTLTMRPMDLWHCYKTASPCVPEPRPWPTPEPAPASASCNQTNAPAQALSPIHDGGVGVWKVQVALSRLEFKLALAGKAKTGGYMRSLELSKDKNVRPGEHLKRSTNKATARYTASMALDGIWEEEATPSKHDDTRPSMGAEAAQSEQSTAEAVCREDKMSYSKVDDKEESSRSAGKRVMTDTGSQDRDSRPLASLETRLQRIGKKCTKAEMQIARAKSFMGMERHYAQDQPDSSKPLASQNNASNPKRDSNISNSKHHCIVSGHVFRPIKLSSLPETAAIKGIPAWWINARGDIEAVPVRIECDACGLDIEDTVWQCDIPVCGHEVCWECAQRLEEETMDRAVESWNG</sequence>
<reference evidence="2 3" key="1">
    <citation type="journal article" date="2016" name="Nat. Commun.">
        <title>Ectomycorrhizal ecology is imprinted in the genome of the dominant symbiotic fungus Cenococcum geophilum.</title>
        <authorList>
            <consortium name="DOE Joint Genome Institute"/>
            <person name="Peter M."/>
            <person name="Kohler A."/>
            <person name="Ohm R.A."/>
            <person name="Kuo A."/>
            <person name="Krutzmann J."/>
            <person name="Morin E."/>
            <person name="Arend M."/>
            <person name="Barry K.W."/>
            <person name="Binder M."/>
            <person name="Choi C."/>
            <person name="Clum A."/>
            <person name="Copeland A."/>
            <person name="Grisel N."/>
            <person name="Haridas S."/>
            <person name="Kipfer T."/>
            <person name="LaButti K."/>
            <person name="Lindquist E."/>
            <person name="Lipzen A."/>
            <person name="Maire R."/>
            <person name="Meier B."/>
            <person name="Mihaltcheva S."/>
            <person name="Molinier V."/>
            <person name="Murat C."/>
            <person name="Poggeler S."/>
            <person name="Quandt C.A."/>
            <person name="Sperisen C."/>
            <person name="Tritt A."/>
            <person name="Tisserant E."/>
            <person name="Crous P.W."/>
            <person name="Henrissat B."/>
            <person name="Nehls U."/>
            <person name="Egli S."/>
            <person name="Spatafora J.W."/>
            <person name="Grigoriev I.V."/>
            <person name="Martin F.M."/>
        </authorList>
    </citation>
    <scope>NUCLEOTIDE SEQUENCE [LARGE SCALE GENOMIC DNA]</scope>
    <source>
        <strain evidence="2 3">CBS 207.34</strain>
    </source>
</reference>
<protein>
    <submittedName>
        <fullName evidence="2">Uncharacterized protein</fullName>
    </submittedName>
</protein>
<feature type="region of interest" description="Disordered" evidence="1">
    <location>
        <begin position="177"/>
        <end position="252"/>
    </location>
</feature>
<feature type="compositionally biased region" description="Basic and acidic residues" evidence="1">
    <location>
        <begin position="211"/>
        <end position="229"/>
    </location>
</feature>
<dbReference type="AlphaFoldDB" id="A0A8E2JLD7"/>
<feature type="region of interest" description="Disordered" evidence="1">
    <location>
        <begin position="283"/>
        <end position="313"/>
    </location>
</feature>
<organism evidence="2 3">
    <name type="scientific">Glonium stellatum</name>
    <dbReference type="NCBI Taxonomy" id="574774"/>
    <lineage>
        <taxon>Eukaryota</taxon>
        <taxon>Fungi</taxon>
        <taxon>Dikarya</taxon>
        <taxon>Ascomycota</taxon>
        <taxon>Pezizomycotina</taxon>
        <taxon>Dothideomycetes</taxon>
        <taxon>Pleosporomycetidae</taxon>
        <taxon>Gloniales</taxon>
        <taxon>Gloniaceae</taxon>
        <taxon>Glonium</taxon>
    </lineage>
</organism>
<dbReference type="OrthoDB" id="3790861at2759"/>